<comment type="caution">
    <text evidence="6">The sequence shown here is derived from an EMBL/GenBank/DDBJ whole genome shotgun (WGS) entry which is preliminary data.</text>
</comment>
<proteinExistence type="predicted"/>
<dbReference type="OrthoDB" id="9811352at2"/>
<dbReference type="RefSeq" id="WP_117173991.1">
    <property type="nucleotide sequence ID" value="NZ_QFZK01000001.1"/>
</dbReference>
<dbReference type="PANTHER" id="PTHR42852">
    <property type="entry name" value="THIOL:DISULFIDE INTERCHANGE PROTEIN DSBE"/>
    <property type="match status" value="1"/>
</dbReference>
<dbReference type="EMBL" id="QFZK01000001">
    <property type="protein sequence ID" value="RFO98932.1"/>
    <property type="molecule type" value="Genomic_DNA"/>
</dbReference>
<evidence type="ECO:0000313" key="7">
    <source>
        <dbReference type="Proteomes" id="UP000260665"/>
    </source>
</evidence>
<dbReference type="GO" id="GO:0017004">
    <property type="term" value="P:cytochrome complex assembly"/>
    <property type="evidence" value="ECO:0007669"/>
    <property type="project" value="UniProtKB-KW"/>
</dbReference>
<protein>
    <submittedName>
        <fullName evidence="6">TlpA family protein disulfide reductase</fullName>
    </submittedName>
</protein>
<evidence type="ECO:0000259" key="5">
    <source>
        <dbReference type="PROSITE" id="PS51352"/>
    </source>
</evidence>
<dbReference type="PROSITE" id="PS51352">
    <property type="entry name" value="THIOREDOXIN_2"/>
    <property type="match status" value="1"/>
</dbReference>
<dbReference type="InterPro" id="IPR017937">
    <property type="entry name" value="Thioredoxin_CS"/>
</dbReference>
<dbReference type="InterPro" id="IPR013766">
    <property type="entry name" value="Thioredoxin_domain"/>
</dbReference>
<keyword evidence="2" id="KW-0201">Cytochrome c-type biogenesis</keyword>
<dbReference type="Gene3D" id="3.40.30.10">
    <property type="entry name" value="Glutaredoxin"/>
    <property type="match status" value="1"/>
</dbReference>
<feature type="domain" description="Thioredoxin" evidence="5">
    <location>
        <begin position="32"/>
        <end position="172"/>
    </location>
</feature>
<name>A0A3E1RIV7_9BURK</name>
<dbReference type="InterPro" id="IPR013740">
    <property type="entry name" value="Redoxin"/>
</dbReference>
<keyword evidence="3" id="KW-1015">Disulfide bond</keyword>
<organism evidence="6 7">
    <name type="scientific">Rhodoferax lacus</name>
    <dbReference type="NCBI Taxonomy" id="2184758"/>
    <lineage>
        <taxon>Bacteria</taxon>
        <taxon>Pseudomonadati</taxon>
        <taxon>Pseudomonadota</taxon>
        <taxon>Betaproteobacteria</taxon>
        <taxon>Burkholderiales</taxon>
        <taxon>Comamonadaceae</taxon>
        <taxon>Rhodoferax</taxon>
    </lineage>
</organism>
<dbReference type="InterPro" id="IPR050553">
    <property type="entry name" value="Thioredoxin_ResA/DsbE_sf"/>
</dbReference>
<dbReference type="CDD" id="cd02966">
    <property type="entry name" value="TlpA_like_family"/>
    <property type="match status" value="1"/>
</dbReference>
<dbReference type="PROSITE" id="PS00194">
    <property type="entry name" value="THIOREDOXIN_1"/>
    <property type="match status" value="1"/>
</dbReference>
<accession>A0A3E1RIV7</accession>
<dbReference type="Pfam" id="PF08534">
    <property type="entry name" value="Redoxin"/>
    <property type="match status" value="1"/>
</dbReference>
<gene>
    <name evidence="6" type="ORF">DIC66_03410</name>
</gene>
<dbReference type="Proteomes" id="UP000260665">
    <property type="component" value="Unassembled WGS sequence"/>
</dbReference>
<sequence length="175" mass="19650">MQRKRIGLLLATLWVLVLLQVQGAWAKTPGEVEPGATLREAKMRGLNGPDRLLSQYRGKPLLINVWASWCGPCRQEMGSLERLAWREEGKRFTVIGISTDDSEPAAKRYLQQANATLNHYIDRALELENMLGAERLPLTILVDANGRVLAKYSGAREWDDAEAARWIGSRLPAKK</sequence>
<dbReference type="PANTHER" id="PTHR42852:SF6">
    <property type="entry name" value="THIOL:DISULFIDE INTERCHANGE PROTEIN DSBE"/>
    <property type="match status" value="1"/>
</dbReference>
<evidence type="ECO:0000256" key="1">
    <source>
        <dbReference type="ARBA" id="ARBA00004196"/>
    </source>
</evidence>
<evidence type="ECO:0000256" key="3">
    <source>
        <dbReference type="ARBA" id="ARBA00023157"/>
    </source>
</evidence>
<reference evidence="6 7" key="1">
    <citation type="submission" date="2018-05" db="EMBL/GenBank/DDBJ databases">
        <title>Rhodoferax soyangensis sp.nov., isolated from an oligotrophic freshwater lake.</title>
        <authorList>
            <person name="Park M."/>
        </authorList>
    </citation>
    <scope>NUCLEOTIDE SEQUENCE [LARGE SCALE GENOMIC DNA]</scope>
    <source>
        <strain evidence="6 7">IMCC26218</strain>
    </source>
</reference>
<dbReference type="SUPFAM" id="SSF52833">
    <property type="entry name" value="Thioredoxin-like"/>
    <property type="match status" value="1"/>
</dbReference>
<evidence type="ECO:0000313" key="6">
    <source>
        <dbReference type="EMBL" id="RFO98932.1"/>
    </source>
</evidence>
<evidence type="ECO:0000256" key="4">
    <source>
        <dbReference type="ARBA" id="ARBA00023284"/>
    </source>
</evidence>
<dbReference type="AlphaFoldDB" id="A0A3E1RIV7"/>
<dbReference type="InterPro" id="IPR036249">
    <property type="entry name" value="Thioredoxin-like_sf"/>
</dbReference>
<keyword evidence="7" id="KW-1185">Reference proteome</keyword>
<dbReference type="GO" id="GO:0030313">
    <property type="term" value="C:cell envelope"/>
    <property type="evidence" value="ECO:0007669"/>
    <property type="project" value="UniProtKB-SubCell"/>
</dbReference>
<comment type="subcellular location">
    <subcellularLocation>
        <location evidence="1">Cell envelope</location>
    </subcellularLocation>
</comment>
<dbReference type="GO" id="GO:0015036">
    <property type="term" value="F:disulfide oxidoreductase activity"/>
    <property type="evidence" value="ECO:0007669"/>
    <property type="project" value="UniProtKB-ARBA"/>
</dbReference>
<keyword evidence="4" id="KW-0676">Redox-active center</keyword>
<evidence type="ECO:0000256" key="2">
    <source>
        <dbReference type="ARBA" id="ARBA00022748"/>
    </source>
</evidence>